<dbReference type="Pfam" id="PF12898">
    <property type="entry name" value="Stc1"/>
    <property type="match status" value="1"/>
</dbReference>
<sequence>MTSLASATVTPTNWEGRYDNVDVGTMIKCGVCNVNTFRQRFSKKQMQKYQEAVYREQRGGPPALRPSCTKCTPGNVLEIKCTGCGVIKSTDLFAKAQRRNPDHAKCISCQQEILDRVPNLADAVEEEVIREEYMNRRAESFAGMSSIGSALPSVSGSRSHTSSATASGHVHIVDGNGAWGGSPAIARSSSPSSNGDLGASAATRTVSRAGSTYSSSNTRGGGFARQGAYRAPMEARVLNQIHREEMLQQESQASSKREDSDEDSDFEL</sequence>
<dbReference type="HOGENOM" id="CLU_067851_0_0_1"/>
<keyword evidence="4" id="KW-1185">Reference proteome</keyword>
<dbReference type="GeneID" id="19170536"/>
<feature type="region of interest" description="Disordered" evidence="1">
    <location>
        <begin position="181"/>
        <end position="268"/>
    </location>
</feature>
<dbReference type="RefSeq" id="XP_007734736.1">
    <property type="nucleotide sequence ID" value="XM_007736546.1"/>
</dbReference>
<evidence type="ECO:0000313" key="4">
    <source>
        <dbReference type="Proteomes" id="UP000019478"/>
    </source>
</evidence>
<dbReference type="InterPro" id="IPR024630">
    <property type="entry name" value="Stc1"/>
</dbReference>
<feature type="compositionally biased region" description="Polar residues" evidence="1">
    <location>
        <begin position="202"/>
        <end position="218"/>
    </location>
</feature>
<accession>W9XQW2</accession>
<evidence type="ECO:0000259" key="2">
    <source>
        <dbReference type="Pfam" id="PF12898"/>
    </source>
</evidence>
<dbReference type="Proteomes" id="UP000019478">
    <property type="component" value="Unassembled WGS sequence"/>
</dbReference>
<evidence type="ECO:0000256" key="1">
    <source>
        <dbReference type="SAM" id="MobiDB-lite"/>
    </source>
</evidence>
<organism evidence="3 4">
    <name type="scientific">Capronia epimyces CBS 606.96</name>
    <dbReference type="NCBI Taxonomy" id="1182542"/>
    <lineage>
        <taxon>Eukaryota</taxon>
        <taxon>Fungi</taxon>
        <taxon>Dikarya</taxon>
        <taxon>Ascomycota</taxon>
        <taxon>Pezizomycotina</taxon>
        <taxon>Eurotiomycetes</taxon>
        <taxon>Chaetothyriomycetidae</taxon>
        <taxon>Chaetothyriales</taxon>
        <taxon>Herpotrichiellaceae</taxon>
        <taxon>Capronia</taxon>
    </lineage>
</organism>
<dbReference type="eggNOG" id="ENOG502SB6E">
    <property type="taxonomic scope" value="Eukaryota"/>
</dbReference>
<proteinExistence type="predicted"/>
<dbReference type="EMBL" id="AMGY01000005">
    <property type="protein sequence ID" value="EXJ82613.1"/>
    <property type="molecule type" value="Genomic_DNA"/>
</dbReference>
<dbReference type="STRING" id="1182542.W9XQW2"/>
<protein>
    <recommendedName>
        <fullName evidence="2">Stc1 domain-containing protein</fullName>
    </recommendedName>
</protein>
<name>W9XQW2_9EURO</name>
<gene>
    <name evidence="3" type="ORF">A1O3_06426</name>
</gene>
<dbReference type="OrthoDB" id="3514033at2759"/>
<comment type="caution">
    <text evidence="3">The sequence shown here is derived from an EMBL/GenBank/DDBJ whole genome shotgun (WGS) entry which is preliminary data.</text>
</comment>
<dbReference type="AlphaFoldDB" id="W9XQW2"/>
<evidence type="ECO:0000313" key="3">
    <source>
        <dbReference type="EMBL" id="EXJ82613.1"/>
    </source>
</evidence>
<feature type="domain" description="Stc1" evidence="2">
    <location>
        <begin position="28"/>
        <end position="111"/>
    </location>
</feature>
<reference evidence="3 4" key="1">
    <citation type="submission" date="2013-03" db="EMBL/GenBank/DDBJ databases">
        <title>The Genome Sequence of Capronia epimyces CBS 606.96.</title>
        <authorList>
            <consortium name="The Broad Institute Genomics Platform"/>
            <person name="Cuomo C."/>
            <person name="de Hoog S."/>
            <person name="Gorbushina A."/>
            <person name="Walker B."/>
            <person name="Young S.K."/>
            <person name="Zeng Q."/>
            <person name="Gargeya S."/>
            <person name="Fitzgerald M."/>
            <person name="Haas B."/>
            <person name="Abouelleil A."/>
            <person name="Allen A.W."/>
            <person name="Alvarado L."/>
            <person name="Arachchi H.M."/>
            <person name="Berlin A.M."/>
            <person name="Chapman S.B."/>
            <person name="Gainer-Dewar J."/>
            <person name="Goldberg J."/>
            <person name="Griggs A."/>
            <person name="Gujja S."/>
            <person name="Hansen M."/>
            <person name="Howarth C."/>
            <person name="Imamovic A."/>
            <person name="Ireland A."/>
            <person name="Larimer J."/>
            <person name="McCowan C."/>
            <person name="Murphy C."/>
            <person name="Pearson M."/>
            <person name="Poon T.W."/>
            <person name="Priest M."/>
            <person name="Roberts A."/>
            <person name="Saif S."/>
            <person name="Shea T."/>
            <person name="Sisk P."/>
            <person name="Sykes S."/>
            <person name="Wortman J."/>
            <person name="Nusbaum C."/>
            <person name="Birren B."/>
        </authorList>
    </citation>
    <scope>NUCLEOTIDE SEQUENCE [LARGE SCALE GENOMIC DNA]</scope>
    <source>
        <strain evidence="3 4">CBS 606.96</strain>
    </source>
</reference>
<feature type="compositionally biased region" description="Low complexity" evidence="1">
    <location>
        <begin position="182"/>
        <end position="193"/>
    </location>
</feature>